<organism evidence="3">
    <name type="scientific">Methyloraptor flagellatus</name>
    <dbReference type="NCBI Taxonomy" id="3162530"/>
    <lineage>
        <taxon>Bacteria</taxon>
        <taxon>Pseudomonadati</taxon>
        <taxon>Pseudomonadota</taxon>
        <taxon>Alphaproteobacteria</taxon>
        <taxon>Hyphomicrobiales</taxon>
        <taxon>Ancalomicrobiaceae</taxon>
        <taxon>Methyloraptor</taxon>
    </lineage>
</organism>
<evidence type="ECO:0000313" key="3">
    <source>
        <dbReference type="EMBL" id="XBY46926.1"/>
    </source>
</evidence>
<proteinExistence type="inferred from homology"/>
<dbReference type="EMBL" id="CP158568">
    <property type="protein sequence ID" value="XBY46926.1"/>
    <property type="molecule type" value="Genomic_DNA"/>
</dbReference>
<dbReference type="AlphaFoldDB" id="A0AAU7XJK1"/>
<dbReference type="KEGG" id="mflg:ABS361_17070"/>
<dbReference type="PANTHER" id="PTHR35146:SF1">
    <property type="entry name" value="UPF0178 PROTEIN YAII"/>
    <property type="match status" value="1"/>
</dbReference>
<reference evidence="3" key="1">
    <citation type="submission" date="2024-06" db="EMBL/GenBank/DDBJ databases">
        <title>Methylostella associata gen. nov., sp. nov., a novel Ancalomicrobiaceae-affiliated facultatively methylotrophic bacteria that feed on methanotrophs of the genus Methylococcus.</title>
        <authorList>
            <person name="Saltykova V."/>
            <person name="Danilova O.V."/>
            <person name="Oshkin I.Y."/>
            <person name="Belova S.E."/>
            <person name="Pimenov N.V."/>
            <person name="Dedysh S.N."/>
        </authorList>
    </citation>
    <scope>NUCLEOTIDE SEQUENCE</scope>
    <source>
        <strain evidence="3">S20</strain>
    </source>
</reference>
<dbReference type="NCBIfam" id="NF001095">
    <property type="entry name" value="PRK00124.1"/>
    <property type="match status" value="1"/>
</dbReference>
<evidence type="ECO:0000256" key="1">
    <source>
        <dbReference type="ARBA" id="ARBA00008522"/>
    </source>
</evidence>
<protein>
    <recommendedName>
        <fullName evidence="2">UPF0178 protein ABS361_17070</fullName>
    </recommendedName>
</protein>
<comment type="similarity">
    <text evidence="1 2">Belongs to the UPF0178 family.</text>
</comment>
<dbReference type="HAMAP" id="MF_00489">
    <property type="entry name" value="UPF0178"/>
    <property type="match status" value="1"/>
</dbReference>
<dbReference type="PANTHER" id="PTHR35146">
    <property type="entry name" value="UPF0178 PROTEIN YAII"/>
    <property type="match status" value="1"/>
</dbReference>
<dbReference type="InterPro" id="IPR003791">
    <property type="entry name" value="UPF0178"/>
</dbReference>
<name>A0AAU7XJK1_9HYPH</name>
<evidence type="ECO:0000256" key="2">
    <source>
        <dbReference type="HAMAP-Rule" id="MF_00489"/>
    </source>
</evidence>
<dbReference type="Pfam" id="PF02639">
    <property type="entry name" value="DUF188"/>
    <property type="match status" value="1"/>
</dbReference>
<gene>
    <name evidence="3" type="ORF">ABS361_17070</name>
</gene>
<accession>A0AAU7XJK1</accession>
<sequence>MPPRFGGRGPVGGGARERIEILVDGDACPVKDEIYKVAGRHGIAVAVVAHGHIRVPAEPLIRFVRVAEGFNAADDWIAERARPGLIVITTDVPLAHRALGAGAAVVQPTGRILDEASIGMALATRDLMEDLRSGGEQTGGPRPFSTRDRSTFLSALDTVIMRLKRAGHPAA</sequence>